<name>A0A078A082_STYLE</name>
<protein>
    <submittedName>
        <fullName evidence="2">Uncharacterized protein</fullName>
    </submittedName>
</protein>
<dbReference type="EMBL" id="CCKQ01004149">
    <property type="protein sequence ID" value="CDW75292.1"/>
    <property type="molecule type" value="Genomic_DNA"/>
</dbReference>
<dbReference type="InParanoid" id="A0A078A082"/>
<accession>A0A078A082</accession>
<evidence type="ECO:0000313" key="3">
    <source>
        <dbReference type="Proteomes" id="UP000039865"/>
    </source>
</evidence>
<dbReference type="AlphaFoldDB" id="A0A078A082"/>
<evidence type="ECO:0000256" key="1">
    <source>
        <dbReference type="SAM" id="SignalP"/>
    </source>
</evidence>
<feature type="signal peptide" evidence="1">
    <location>
        <begin position="1"/>
        <end position="18"/>
    </location>
</feature>
<dbReference type="OrthoDB" id="10628659at2759"/>
<gene>
    <name evidence="2" type="primary">Contig16184.g796</name>
    <name evidence="2" type="ORF">STYLEM_4279</name>
</gene>
<keyword evidence="3" id="KW-1185">Reference proteome</keyword>
<sequence>MKSLLLLSTLAIASTVSGKFSFATLLTKQKLQDQPSEADLAFEAKVKSNFAIMKGLIDGYYEGMYKNASYTTQKECLADDSVSSMLIIKKSYDLGNFNLTNVVVPVHQLAYNFIKFCEFDDALYDMYMWCSKNDCSLATSGNTLLKKIFQVTTVANDVAQNLNGPKPDVNDYAAITEFWRKFALSIGKLSRYATGFDYNQLK</sequence>
<evidence type="ECO:0000313" key="2">
    <source>
        <dbReference type="EMBL" id="CDW75292.1"/>
    </source>
</evidence>
<reference evidence="2 3" key="1">
    <citation type="submission" date="2014-06" db="EMBL/GenBank/DDBJ databases">
        <authorList>
            <person name="Swart Estienne"/>
        </authorList>
    </citation>
    <scope>NUCLEOTIDE SEQUENCE [LARGE SCALE GENOMIC DNA]</scope>
    <source>
        <strain evidence="2 3">130c</strain>
    </source>
</reference>
<feature type="chain" id="PRO_5001729095" evidence="1">
    <location>
        <begin position="19"/>
        <end position="202"/>
    </location>
</feature>
<keyword evidence="1" id="KW-0732">Signal</keyword>
<organism evidence="2 3">
    <name type="scientific">Stylonychia lemnae</name>
    <name type="common">Ciliate</name>
    <dbReference type="NCBI Taxonomy" id="5949"/>
    <lineage>
        <taxon>Eukaryota</taxon>
        <taxon>Sar</taxon>
        <taxon>Alveolata</taxon>
        <taxon>Ciliophora</taxon>
        <taxon>Intramacronucleata</taxon>
        <taxon>Spirotrichea</taxon>
        <taxon>Stichotrichia</taxon>
        <taxon>Sporadotrichida</taxon>
        <taxon>Oxytrichidae</taxon>
        <taxon>Stylonychinae</taxon>
        <taxon>Stylonychia</taxon>
    </lineage>
</organism>
<proteinExistence type="predicted"/>
<dbReference type="Proteomes" id="UP000039865">
    <property type="component" value="Unassembled WGS sequence"/>
</dbReference>